<evidence type="ECO:0000256" key="9">
    <source>
        <dbReference type="ARBA" id="ARBA00022692"/>
    </source>
</evidence>
<dbReference type="PANTHER" id="PTHR40457:SF1">
    <property type="entry name" value="PHOSPHOLIPASE A1"/>
    <property type="match status" value="1"/>
</dbReference>
<keyword evidence="12 20" id="KW-0378">Hydrolase</keyword>
<accession>A0A3N5XY71</accession>
<evidence type="ECO:0000256" key="17">
    <source>
        <dbReference type="ARBA" id="ARBA00023237"/>
    </source>
</evidence>
<dbReference type="GO" id="GO:0016042">
    <property type="term" value="P:lipid catabolic process"/>
    <property type="evidence" value="ECO:0007669"/>
    <property type="project" value="UniProtKB-KW"/>
</dbReference>
<keyword evidence="17 20" id="KW-0998">Cell outer membrane</keyword>
<name>A0A3N5XY71_9ALTE</name>
<comment type="function">
    <text evidence="20">Hydrolysis of phosphatidylcholine with phospholipase A2 (EC 3.1.1.4) and phospholipase A1 (EC 3.1.1.32) activities.</text>
</comment>
<dbReference type="InterPro" id="IPR036541">
    <property type="entry name" value="PLipase_A1_sf"/>
</dbReference>
<evidence type="ECO:0000256" key="16">
    <source>
        <dbReference type="ARBA" id="ARBA00023136"/>
    </source>
</evidence>
<comment type="catalytic activity">
    <reaction evidence="1 20">
        <text>a 1,2-diacyl-sn-glycero-3-phosphocholine + H2O = a 2-acyl-sn-glycero-3-phosphocholine + a fatty acid + H(+)</text>
        <dbReference type="Rhea" id="RHEA:18689"/>
        <dbReference type="ChEBI" id="CHEBI:15377"/>
        <dbReference type="ChEBI" id="CHEBI:15378"/>
        <dbReference type="ChEBI" id="CHEBI:28868"/>
        <dbReference type="ChEBI" id="CHEBI:57643"/>
        <dbReference type="ChEBI" id="CHEBI:57875"/>
        <dbReference type="EC" id="3.1.1.32"/>
    </reaction>
</comment>
<keyword evidence="16" id="KW-0472">Membrane</keyword>
<keyword evidence="11 20" id="KW-0732">Signal</keyword>
<evidence type="ECO:0000256" key="19">
    <source>
        <dbReference type="PIRSR" id="PIRSR603187-2"/>
    </source>
</evidence>
<evidence type="ECO:0000256" key="12">
    <source>
        <dbReference type="ARBA" id="ARBA00022801"/>
    </source>
</evidence>
<keyword evidence="14 20" id="KW-0442">Lipid degradation</keyword>
<comment type="caution">
    <text evidence="21">The sequence shown here is derived from an EMBL/GenBank/DDBJ whole genome shotgun (WGS) entry which is preliminary data.</text>
</comment>
<evidence type="ECO:0000256" key="6">
    <source>
        <dbReference type="ARBA" id="ARBA00013278"/>
    </source>
</evidence>
<feature type="binding site" description="in dimeric form" evidence="19">
    <location>
        <position position="212"/>
    </location>
    <ligand>
        <name>Ca(2+)</name>
        <dbReference type="ChEBI" id="CHEBI:29108"/>
        <label>1</label>
    </ligand>
</feature>
<feature type="chain" id="PRO_5019611731" description="Phospholipase A1" evidence="20">
    <location>
        <begin position="26"/>
        <end position="339"/>
    </location>
</feature>
<keyword evidence="8" id="KW-1134">Transmembrane beta strand</keyword>
<dbReference type="Proteomes" id="UP000275281">
    <property type="component" value="Unassembled WGS sequence"/>
</dbReference>
<feature type="binding site" description="in dimeric form" evidence="19">
    <location>
        <position position="254"/>
    </location>
    <ligand>
        <name>Ca(2+)</name>
        <dbReference type="ChEBI" id="CHEBI:29108"/>
        <label>1</label>
    </ligand>
</feature>
<sequence>MNVKTNSCCLFFLTLLSSLSSGAFADTPIEECVLAYFYEGKATMTLKDVRDACTIEKTERQTTQSTTNSSGIISRRINSERQTQHEPFVITPHKMNYFLPAISTTEINRTVYEGVNGIADNLEDLEAKYQLSLKVPLNASSILIDGDGLYAGFTLQAWWQIYADDISKPFRETNYQPELFYFAPVGWQPFGGNTSVMVGIEHQSNGRRQALSRSWNRVYASFLYEKDNFAMALRPWVRLSEDPKTSEFDAEGDDNPDIDDFMGHYELGMVYNWNSLELSFTGRRNFSTHKGAAELGLTFPLWGKIHGYATVFTGYGESMIDYNHKQTRVGLGIALNGVL</sequence>
<evidence type="ECO:0000256" key="8">
    <source>
        <dbReference type="ARBA" id="ARBA00022452"/>
    </source>
</evidence>
<dbReference type="PRINTS" id="PR01486">
    <property type="entry name" value="PHPHLIPASEA1"/>
</dbReference>
<evidence type="ECO:0000256" key="1">
    <source>
        <dbReference type="ARBA" id="ARBA00000111"/>
    </source>
</evidence>
<proteinExistence type="inferred from homology"/>
<evidence type="ECO:0000256" key="7">
    <source>
        <dbReference type="ARBA" id="ARBA00021726"/>
    </source>
</evidence>
<gene>
    <name evidence="21" type="ORF">DRW07_17995</name>
</gene>
<feature type="signal peptide" evidence="20">
    <location>
        <begin position="1"/>
        <end position="25"/>
    </location>
</feature>
<feature type="active site" description="Nucleophile" evidence="18">
    <location>
        <position position="204"/>
    </location>
</feature>
<comment type="cofactor">
    <cofactor evidence="20">
        <name>Ca(2+)</name>
        <dbReference type="ChEBI" id="CHEBI:29108"/>
    </cofactor>
    <text evidence="20">Binds 1 Ca(2+) ion per monomer. In the dimeric form the Ca(2+) is bound by different amino acids with binding of each Ca(2+) shared with ligands coming from each monomer. The Ca(2+) ion may have a role in catalysis.</text>
</comment>
<dbReference type="PANTHER" id="PTHR40457">
    <property type="entry name" value="PHOSPHOLIPASE A1"/>
    <property type="match status" value="1"/>
</dbReference>
<dbReference type="AlphaFoldDB" id="A0A3N5XY71"/>
<keyword evidence="9" id="KW-0812">Transmembrane</keyword>
<organism evidence="21 22">
    <name type="scientific">Alteromonas sediminis</name>
    <dbReference type="NCBI Taxonomy" id="2259342"/>
    <lineage>
        <taxon>Bacteria</taxon>
        <taxon>Pseudomonadati</taxon>
        <taxon>Pseudomonadota</taxon>
        <taxon>Gammaproteobacteria</taxon>
        <taxon>Alteromonadales</taxon>
        <taxon>Alteromonadaceae</taxon>
        <taxon>Alteromonas/Salinimonas group</taxon>
        <taxon>Alteromonas</taxon>
    </lineage>
</organism>
<protein>
    <recommendedName>
        <fullName evidence="7 20">Phospholipase A1</fullName>
        <ecNumber evidence="5 20">3.1.1.32</ecNumber>
        <ecNumber evidence="6 20">3.1.1.4</ecNumber>
    </recommendedName>
    <alternativeName>
        <fullName evidence="20">Phosphatidylcholine 1-acylhydrolase</fullName>
    </alternativeName>
</protein>
<comment type="catalytic activity">
    <reaction evidence="2 20">
        <text>a 1,2-diacyl-sn-glycero-3-phosphocholine + H2O = a 1-acyl-sn-glycero-3-phosphocholine + a fatty acid + H(+)</text>
        <dbReference type="Rhea" id="RHEA:15801"/>
        <dbReference type="ChEBI" id="CHEBI:15377"/>
        <dbReference type="ChEBI" id="CHEBI:15378"/>
        <dbReference type="ChEBI" id="CHEBI:28868"/>
        <dbReference type="ChEBI" id="CHEBI:57643"/>
        <dbReference type="ChEBI" id="CHEBI:58168"/>
        <dbReference type="EC" id="3.1.1.4"/>
    </reaction>
</comment>
<dbReference type="CDD" id="cd00541">
    <property type="entry name" value="OMPLA"/>
    <property type="match status" value="1"/>
</dbReference>
<evidence type="ECO:0000313" key="21">
    <source>
        <dbReference type="EMBL" id="RPJ64816.1"/>
    </source>
</evidence>
<keyword evidence="22" id="KW-1185">Reference proteome</keyword>
<evidence type="ECO:0000256" key="4">
    <source>
        <dbReference type="ARBA" id="ARBA00011702"/>
    </source>
</evidence>
<dbReference type="EC" id="3.1.1.4" evidence="6 20"/>
<reference evidence="21 22" key="1">
    <citation type="submission" date="2018-11" db="EMBL/GenBank/DDBJ databases">
        <authorList>
            <person name="Ye M.-Q."/>
            <person name="Du Z.-J."/>
        </authorList>
    </citation>
    <scope>NUCLEOTIDE SEQUENCE [LARGE SCALE GENOMIC DNA]</scope>
    <source>
        <strain evidence="21 22">U0105</strain>
    </source>
</reference>
<dbReference type="SUPFAM" id="SSF56931">
    <property type="entry name" value="Outer membrane phospholipase A (OMPLA)"/>
    <property type="match status" value="1"/>
</dbReference>
<evidence type="ECO:0000313" key="22">
    <source>
        <dbReference type="Proteomes" id="UP000275281"/>
    </source>
</evidence>
<dbReference type="Gene3D" id="2.40.230.10">
    <property type="entry name" value="Phospholipase A1"/>
    <property type="match status" value="1"/>
</dbReference>
<feature type="active site" description="Proton acceptor" evidence="18">
    <location>
        <position position="202"/>
    </location>
</feature>
<keyword evidence="15 20" id="KW-0443">Lipid metabolism</keyword>
<dbReference type="Pfam" id="PF02253">
    <property type="entry name" value="PLA1"/>
    <property type="match status" value="1"/>
</dbReference>
<feature type="binding site" description="in dimeric form" evidence="19">
    <location>
        <position position="207"/>
    </location>
    <ligand>
        <name>Ca(2+)</name>
        <dbReference type="ChEBI" id="CHEBI:29108"/>
        <label>1</label>
    </ligand>
</feature>
<feature type="binding site" description="in dimeric form" evidence="19">
    <location>
        <position position="167"/>
    </location>
    <ligand>
        <name>Ca(2+)</name>
        <dbReference type="ChEBI" id="CHEBI:29108"/>
        <label>2</label>
    </ligand>
</feature>
<keyword evidence="13 19" id="KW-0106">Calcium</keyword>
<dbReference type="GO" id="GO:0004623">
    <property type="term" value="F:phospholipase A2 activity"/>
    <property type="evidence" value="ECO:0007669"/>
    <property type="project" value="UniProtKB-EC"/>
</dbReference>
<comment type="subunit">
    <text evidence="4 20">Homodimer; dimerization is reversible, and the dimeric form is the active one.</text>
</comment>
<dbReference type="EC" id="3.1.1.32" evidence="5 20"/>
<evidence type="ECO:0000256" key="3">
    <source>
        <dbReference type="ARBA" id="ARBA00010525"/>
    </source>
</evidence>
<evidence type="ECO:0000256" key="5">
    <source>
        <dbReference type="ARBA" id="ARBA00013179"/>
    </source>
</evidence>
<dbReference type="InterPro" id="IPR003187">
    <property type="entry name" value="PLipase_A1"/>
</dbReference>
<comment type="similarity">
    <text evidence="3 20">Belongs to the phospholipase A1 family.</text>
</comment>
<evidence type="ECO:0000256" key="20">
    <source>
        <dbReference type="RuleBase" id="RU366027"/>
    </source>
</evidence>
<comment type="subcellular location">
    <subcellularLocation>
        <location evidence="20">Cell outer membrane</location>
        <topology evidence="20">Multi-pass membrane protein</topology>
    </subcellularLocation>
    <text evidence="20">One of the very few enzymes located there.</text>
</comment>
<evidence type="ECO:0000256" key="15">
    <source>
        <dbReference type="ARBA" id="ARBA00023098"/>
    </source>
</evidence>
<evidence type="ECO:0000256" key="14">
    <source>
        <dbReference type="ARBA" id="ARBA00022963"/>
    </source>
</evidence>
<evidence type="ECO:0000256" key="18">
    <source>
        <dbReference type="PIRSR" id="PIRSR603187-1"/>
    </source>
</evidence>
<evidence type="ECO:0000256" key="10">
    <source>
        <dbReference type="ARBA" id="ARBA00022723"/>
    </source>
</evidence>
<keyword evidence="10 19" id="KW-0479">Metal-binding</keyword>
<dbReference type="GO" id="GO:0005509">
    <property type="term" value="F:calcium ion binding"/>
    <property type="evidence" value="ECO:0007669"/>
    <property type="project" value="TreeGrafter"/>
</dbReference>
<dbReference type="GO" id="GO:0009279">
    <property type="term" value="C:cell outer membrane"/>
    <property type="evidence" value="ECO:0007669"/>
    <property type="project" value="UniProtKB-SubCell"/>
</dbReference>
<dbReference type="GO" id="GO:0008970">
    <property type="term" value="F:phospholipase A1 activity"/>
    <property type="evidence" value="ECO:0007669"/>
    <property type="project" value="UniProtKB-EC"/>
</dbReference>
<evidence type="ECO:0000256" key="11">
    <source>
        <dbReference type="ARBA" id="ARBA00022729"/>
    </source>
</evidence>
<dbReference type="EMBL" id="RPOK01000007">
    <property type="protein sequence ID" value="RPJ64816.1"/>
    <property type="molecule type" value="Genomic_DNA"/>
</dbReference>
<dbReference type="OrthoDB" id="188433at2"/>
<evidence type="ECO:0000256" key="2">
    <source>
        <dbReference type="ARBA" id="ARBA00001604"/>
    </source>
</evidence>
<evidence type="ECO:0000256" key="13">
    <source>
        <dbReference type="ARBA" id="ARBA00022837"/>
    </source>
</evidence>